<dbReference type="SUPFAM" id="SSF103473">
    <property type="entry name" value="MFS general substrate transporter"/>
    <property type="match status" value="2"/>
</dbReference>
<feature type="transmembrane region" description="Helical" evidence="4">
    <location>
        <begin position="121"/>
        <end position="139"/>
    </location>
</feature>
<evidence type="ECO:0000256" key="4">
    <source>
        <dbReference type="SAM" id="Phobius"/>
    </source>
</evidence>
<feature type="transmembrane region" description="Helical" evidence="4">
    <location>
        <begin position="258"/>
        <end position="281"/>
    </location>
</feature>
<keyword evidence="4" id="KW-0472">Membrane</keyword>
<organism evidence="5 6">
    <name type="scientific">Leucocoprinus birnbaumii</name>
    <dbReference type="NCBI Taxonomy" id="56174"/>
    <lineage>
        <taxon>Eukaryota</taxon>
        <taxon>Fungi</taxon>
        <taxon>Dikarya</taxon>
        <taxon>Basidiomycota</taxon>
        <taxon>Agaricomycotina</taxon>
        <taxon>Agaricomycetes</taxon>
        <taxon>Agaricomycetidae</taxon>
        <taxon>Agaricales</taxon>
        <taxon>Agaricineae</taxon>
        <taxon>Agaricaceae</taxon>
        <taxon>Leucocoprinus</taxon>
    </lineage>
</organism>
<dbReference type="AlphaFoldDB" id="A0AAD5VQJ9"/>
<evidence type="ECO:0000313" key="5">
    <source>
        <dbReference type="EMBL" id="KAJ3566841.1"/>
    </source>
</evidence>
<accession>A0AAD5VQJ9</accession>
<feature type="transmembrane region" description="Helical" evidence="4">
    <location>
        <begin position="293"/>
        <end position="311"/>
    </location>
</feature>
<feature type="transmembrane region" description="Helical" evidence="4">
    <location>
        <begin position="717"/>
        <end position="736"/>
    </location>
</feature>
<evidence type="ECO:0000256" key="3">
    <source>
        <dbReference type="SAM" id="MobiDB-lite"/>
    </source>
</evidence>
<feature type="transmembrane region" description="Helical" evidence="4">
    <location>
        <begin position="511"/>
        <end position="532"/>
    </location>
</feature>
<feature type="compositionally biased region" description="Basic and acidic residues" evidence="3">
    <location>
        <begin position="453"/>
        <end position="463"/>
    </location>
</feature>
<feature type="transmembrane region" description="Helical" evidence="4">
    <location>
        <begin position="179"/>
        <end position="200"/>
    </location>
</feature>
<dbReference type="GO" id="GO:0016020">
    <property type="term" value="C:membrane"/>
    <property type="evidence" value="ECO:0007669"/>
    <property type="project" value="UniProtKB-SubCell"/>
</dbReference>
<feature type="transmembrane region" description="Helical" evidence="4">
    <location>
        <begin position="774"/>
        <end position="791"/>
    </location>
</feature>
<proteinExistence type="inferred from homology"/>
<feature type="region of interest" description="Disordered" evidence="3">
    <location>
        <begin position="443"/>
        <end position="466"/>
    </location>
</feature>
<dbReference type="Pfam" id="PF07690">
    <property type="entry name" value="MFS_1"/>
    <property type="match status" value="2"/>
</dbReference>
<keyword evidence="4" id="KW-1133">Transmembrane helix</keyword>
<gene>
    <name evidence="5" type="ORF">NP233_g6749</name>
</gene>
<feature type="transmembrane region" description="Helical" evidence="4">
    <location>
        <begin position="348"/>
        <end position="373"/>
    </location>
</feature>
<dbReference type="EMBL" id="JANIEX010000456">
    <property type="protein sequence ID" value="KAJ3566841.1"/>
    <property type="molecule type" value="Genomic_DNA"/>
</dbReference>
<feature type="transmembrane region" description="Helical" evidence="4">
    <location>
        <begin position="538"/>
        <end position="563"/>
    </location>
</feature>
<keyword evidence="6" id="KW-1185">Reference proteome</keyword>
<sequence>MGISTLETIAETVSICTSDDLEKALNKPIIAEHIDDDTKQAITSISTLYSKDAESDTAPSEDYPDGGLRAWAVVLGGSLFQLSSFGLLHQGVYDGIFTLSHFVFSQEDSTIGDIDTFSLHLFYGGAFITTMSLFLLSLVKPNQYYAVFLSQGLGIGIGGGLVYVPSLGIVSQYFSKRRAVAMPIVTAGVPIGASFSPIMLNRLLDRSDMSFGTVSRIYAALMLFILVLACVLIKPRTVPPKHHASITNCLGRFVKDGAYVTLTVALILFGLAVFFPLFFLQLAAVENGLGREFALQSLVILNGCGFFGRILCACVSGKIRVDALAIVSMAACGGVIFSFISIDSKSSIILVGVIYGFFLGTFVATLAPLTALLTDNMEEIGSSTDNLGLPYGVMAILYIGKSVTCEGSQTAFPVPIATAMQSTMSYSGGSHCSLSRANVSDTEKYTQNPQREITPRGDEKHSSTPESFLSRDCWHAPDATPDGGLKAWSVVFGAFLIQFCTARGRLYDRGYMVSLLYGGSFVMSISLFMLSLAKENQYAVVLVTQGICMGLGAGIASVPSFAIASQHFDKRRRTVLPLITMGVSVGATLSPILINNLLQRHNLPFQTVARIHAGIMTLFLIITCALVRPRLPPARNHASLSGCFKKFAKDKTYVMMTTGFTLFGFCQFYPLFFLQLEARNHGFNREFTFYTLVILNSCSSAGRFLSALTAHRTRIDWMTIGSATVCGSIVFAFFRIDSAVSVVLVGIIYGFAFGVFVATMAPLVNILTDSPAELGLRLGIAFAWTGGYFLLESLIPLTIDDFSQHRLWPSSWPTHHGCTSNGVPLVAPNCPNWGSAIDFRNLLRYC</sequence>
<dbReference type="InterPro" id="IPR011701">
    <property type="entry name" value="MFS"/>
</dbReference>
<dbReference type="GO" id="GO:0022857">
    <property type="term" value="F:transmembrane transporter activity"/>
    <property type="evidence" value="ECO:0007669"/>
    <property type="project" value="InterPro"/>
</dbReference>
<evidence type="ECO:0000256" key="1">
    <source>
        <dbReference type="ARBA" id="ARBA00004141"/>
    </source>
</evidence>
<feature type="transmembrane region" description="Helical" evidence="4">
    <location>
        <begin position="215"/>
        <end position="233"/>
    </location>
</feature>
<feature type="transmembrane region" description="Helical" evidence="4">
    <location>
        <begin position="145"/>
        <end position="167"/>
    </location>
</feature>
<protein>
    <submittedName>
        <fullName evidence="5">Uncharacterized protein</fullName>
    </submittedName>
</protein>
<dbReference type="InterPro" id="IPR036259">
    <property type="entry name" value="MFS_trans_sf"/>
</dbReference>
<comment type="subcellular location">
    <subcellularLocation>
        <location evidence="1">Membrane</location>
        <topology evidence="1">Multi-pass membrane protein</topology>
    </subcellularLocation>
</comment>
<evidence type="ECO:0000256" key="2">
    <source>
        <dbReference type="ARBA" id="ARBA00006727"/>
    </source>
</evidence>
<reference evidence="5" key="1">
    <citation type="submission" date="2022-07" db="EMBL/GenBank/DDBJ databases">
        <title>Genome Sequence of Leucocoprinus birnbaumii.</title>
        <authorList>
            <person name="Buettner E."/>
        </authorList>
    </citation>
    <scope>NUCLEOTIDE SEQUENCE</scope>
    <source>
        <strain evidence="5">VT141</strain>
    </source>
</reference>
<dbReference type="Proteomes" id="UP001213000">
    <property type="component" value="Unassembled WGS sequence"/>
</dbReference>
<dbReference type="PANTHER" id="PTHR11360:SF319">
    <property type="entry name" value="MAJOR FACILITATOR SUPERFAMILY (MFS) PROFILE DOMAIN-CONTAINING PROTEIN"/>
    <property type="match status" value="1"/>
</dbReference>
<feature type="transmembrane region" description="Helical" evidence="4">
    <location>
        <begin position="575"/>
        <end position="598"/>
    </location>
</feature>
<feature type="transmembrane region" description="Helical" evidence="4">
    <location>
        <begin position="610"/>
        <end position="631"/>
    </location>
</feature>
<name>A0AAD5VQJ9_9AGAR</name>
<dbReference type="Gene3D" id="1.20.1250.20">
    <property type="entry name" value="MFS general substrate transporter like domains"/>
    <property type="match status" value="2"/>
</dbReference>
<keyword evidence="4" id="KW-0812">Transmembrane</keyword>
<comment type="caution">
    <text evidence="5">The sequence shown here is derived from an EMBL/GenBank/DDBJ whole genome shotgun (WGS) entry which is preliminary data.</text>
</comment>
<evidence type="ECO:0000313" key="6">
    <source>
        <dbReference type="Proteomes" id="UP001213000"/>
    </source>
</evidence>
<feature type="transmembrane region" description="Helical" evidence="4">
    <location>
        <begin position="652"/>
        <end position="675"/>
    </location>
</feature>
<dbReference type="PANTHER" id="PTHR11360">
    <property type="entry name" value="MONOCARBOXYLATE TRANSPORTER"/>
    <property type="match status" value="1"/>
</dbReference>
<comment type="similarity">
    <text evidence="2">Belongs to the major facilitator superfamily. Monocarboxylate porter (TC 2.A.1.13) family.</text>
</comment>
<dbReference type="InterPro" id="IPR050327">
    <property type="entry name" value="Proton-linked_MCT"/>
</dbReference>
<feature type="transmembrane region" description="Helical" evidence="4">
    <location>
        <begin position="742"/>
        <end position="767"/>
    </location>
</feature>
<feature type="transmembrane region" description="Helical" evidence="4">
    <location>
        <begin position="323"/>
        <end position="342"/>
    </location>
</feature>